<dbReference type="CDD" id="cd03443">
    <property type="entry name" value="PaaI_thioesterase"/>
    <property type="match status" value="1"/>
</dbReference>
<evidence type="ECO:0000256" key="8">
    <source>
        <dbReference type="ARBA" id="ARBA00022832"/>
    </source>
</evidence>
<evidence type="ECO:0000256" key="5">
    <source>
        <dbReference type="ARBA" id="ARBA00022490"/>
    </source>
</evidence>
<evidence type="ECO:0000256" key="14">
    <source>
        <dbReference type="ARBA" id="ARBA00037002"/>
    </source>
</evidence>
<dbReference type="Gene3D" id="3.10.129.10">
    <property type="entry name" value="Hotdog Thioesterase"/>
    <property type="match status" value="1"/>
</dbReference>
<evidence type="ECO:0000256" key="7">
    <source>
        <dbReference type="ARBA" id="ARBA00022801"/>
    </source>
</evidence>
<evidence type="ECO:0000256" key="2">
    <source>
        <dbReference type="ARBA" id="ARBA00004496"/>
    </source>
</evidence>
<dbReference type="EMBL" id="QQWG01000013">
    <property type="protein sequence ID" value="RRG20367.1"/>
    <property type="molecule type" value="Genomic_DNA"/>
</dbReference>
<comment type="catalytic activity">
    <reaction evidence="20">
        <text>hexadecanoyl-CoA + H2O = hexadecanoate + CoA + H(+)</text>
        <dbReference type="Rhea" id="RHEA:16645"/>
        <dbReference type="ChEBI" id="CHEBI:7896"/>
        <dbReference type="ChEBI" id="CHEBI:15377"/>
        <dbReference type="ChEBI" id="CHEBI:15378"/>
        <dbReference type="ChEBI" id="CHEBI:57287"/>
        <dbReference type="ChEBI" id="CHEBI:57379"/>
        <dbReference type="EC" id="3.1.2.2"/>
    </reaction>
    <physiologicalReaction direction="left-to-right" evidence="20">
        <dbReference type="Rhea" id="RHEA:16646"/>
    </physiologicalReaction>
</comment>
<comment type="catalytic activity">
    <reaction evidence="23">
        <text>tetradecanoyl-CoA + H2O = tetradecanoate + CoA + H(+)</text>
        <dbReference type="Rhea" id="RHEA:40119"/>
        <dbReference type="ChEBI" id="CHEBI:15377"/>
        <dbReference type="ChEBI" id="CHEBI:15378"/>
        <dbReference type="ChEBI" id="CHEBI:30807"/>
        <dbReference type="ChEBI" id="CHEBI:57287"/>
        <dbReference type="ChEBI" id="CHEBI:57385"/>
    </reaction>
    <physiologicalReaction direction="left-to-right" evidence="23">
        <dbReference type="Rhea" id="RHEA:40120"/>
    </physiologicalReaction>
</comment>
<evidence type="ECO:0000313" key="26">
    <source>
        <dbReference type="Proteomes" id="UP000285794"/>
    </source>
</evidence>
<comment type="subcellular location">
    <subcellularLocation>
        <location evidence="3">Cell projection</location>
        <location evidence="3">Ruffle membrane</location>
    </subcellularLocation>
    <subcellularLocation>
        <location evidence="2">Cytoplasm</location>
    </subcellularLocation>
    <subcellularLocation>
        <location evidence="1">Membrane</location>
        <topology evidence="1">Peripheral membrane protein</topology>
    </subcellularLocation>
</comment>
<evidence type="ECO:0000256" key="16">
    <source>
        <dbReference type="ARBA" id="ARBA00038848"/>
    </source>
</evidence>
<evidence type="ECO:0000259" key="24">
    <source>
        <dbReference type="Pfam" id="PF03061"/>
    </source>
</evidence>
<keyword evidence="8" id="KW-0276">Fatty acid metabolism</keyword>
<keyword evidence="6" id="KW-0053">Apoptosis</keyword>
<dbReference type="GO" id="GO:0016790">
    <property type="term" value="F:thiolester hydrolase activity"/>
    <property type="evidence" value="ECO:0007669"/>
    <property type="project" value="UniProtKB-ARBA"/>
</dbReference>
<evidence type="ECO:0000256" key="22">
    <source>
        <dbReference type="ARBA" id="ARBA00048074"/>
    </source>
</evidence>
<dbReference type="EC" id="3.1.2.2" evidence="16"/>
<dbReference type="Pfam" id="PF03061">
    <property type="entry name" value="4HBT"/>
    <property type="match status" value="1"/>
</dbReference>
<evidence type="ECO:0000256" key="15">
    <source>
        <dbReference type="ARBA" id="ARBA00038456"/>
    </source>
</evidence>
<keyword evidence="7" id="KW-0378">Hydrolase</keyword>
<dbReference type="GO" id="GO:0005737">
    <property type="term" value="C:cytoplasm"/>
    <property type="evidence" value="ECO:0007669"/>
    <property type="project" value="UniProtKB-SubCell"/>
</dbReference>
<dbReference type="PANTHER" id="PTHR12418:SF19">
    <property type="entry name" value="ACYL-COENZYME A THIOESTERASE THEM4"/>
    <property type="match status" value="1"/>
</dbReference>
<evidence type="ECO:0000256" key="21">
    <source>
        <dbReference type="ARBA" id="ARBA00047969"/>
    </source>
</evidence>
<evidence type="ECO:0000256" key="1">
    <source>
        <dbReference type="ARBA" id="ARBA00004170"/>
    </source>
</evidence>
<evidence type="ECO:0000256" key="12">
    <source>
        <dbReference type="ARBA" id="ARBA00023273"/>
    </source>
</evidence>
<evidence type="ECO:0000313" key="25">
    <source>
        <dbReference type="EMBL" id="RRG20367.1"/>
    </source>
</evidence>
<keyword evidence="26" id="KW-1185">Reference proteome</keyword>
<evidence type="ECO:0000256" key="17">
    <source>
        <dbReference type="ARBA" id="ARBA00040123"/>
    </source>
</evidence>
<evidence type="ECO:0000256" key="13">
    <source>
        <dbReference type="ARBA" id="ARBA00035852"/>
    </source>
</evidence>
<keyword evidence="12" id="KW-0966">Cell projection</keyword>
<name>A0A425XZ25_9BACT</name>
<evidence type="ECO:0000256" key="3">
    <source>
        <dbReference type="ARBA" id="ARBA00004632"/>
    </source>
</evidence>
<evidence type="ECO:0000256" key="23">
    <source>
        <dbReference type="ARBA" id="ARBA00048180"/>
    </source>
</evidence>
<feature type="domain" description="Thioesterase" evidence="24">
    <location>
        <begin position="52"/>
        <end position="136"/>
    </location>
</feature>
<comment type="catalytic activity">
    <reaction evidence="13">
        <text>(5Z,8Z,11Z,14Z)-eicosatetraenoyl-CoA + H2O = (5Z,8Z,11Z,14Z)-eicosatetraenoate + CoA + H(+)</text>
        <dbReference type="Rhea" id="RHEA:40151"/>
        <dbReference type="ChEBI" id="CHEBI:15377"/>
        <dbReference type="ChEBI" id="CHEBI:15378"/>
        <dbReference type="ChEBI" id="CHEBI:32395"/>
        <dbReference type="ChEBI" id="CHEBI:57287"/>
        <dbReference type="ChEBI" id="CHEBI:57368"/>
    </reaction>
    <physiologicalReaction direction="left-to-right" evidence="13">
        <dbReference type="Rhea" id="RHEA:40152"/>
    </physiologicalReaction>
</comment>
<dbReference type="GO" id="GO:0016020">
    <property type="term" value="C:membrane"/>
    <property type="evidence" value="ECO:0007669"/>
    <property type="project" value="UniProtKB-SubCell"/>
</dbReference>
<protein>
    <recommendedName>
        <fullName evidence="17">Acyl-coenzyme A thioesterase THEM4</fullName>
        <ecNumber evidence="16">3.1.2.2</ecNumber>
    </recommendedName>
    <alternativeName>
        <fullName evidence="18">Thioesterase superfamily member 4</fullName>
    </alternativeName>
</protein>
<evidence type="ECO:0000256" key="4">
    <source>
        <dbReference type="ARBA" id="ARBA00022475"/>
    </source>
</evidence>
<dbReference type="InterPro" id="IPR029069">
    <property type="entry name" value="HotDog_dom_sf"/>
</dbReference>
<organism evidence="25 26">
    <name type="scientific">Ancylomarina euxinus</name>
    <dbReference type="NCBI Taxonomy" id="2283627"/>
    <lineage>
        <taxon>Bacteria</taxon>
        <taxon>Pseudomonadati</taxon>
        <taxon>Bacteroidota</taxon>
        <taxon>Bacteroidia</taxon>
        <taxon>Marinilabiliales</taxon>
        <taxon>Marinifilaceae</taxon>
        <taxon>Ancylomarina</taxon>
    </lineage>
</organism>
<comment type="catalytic activity">
    <reaction evidence="14">
        <text>(9Z)-octadecenoyl-CoA + H2O = (9Z)-octadecenoate + CoA + H(+)</text>
        <dbReference type="Rhea" id="RHEA:40139"/>
        <dbReference type="ChEBI" id="CHEBI:15377"/>
        <dbReference type="ChEBI" id="CHEBI:15378"/>
        <dbReference type="ChEBI" id="CHEBI:30823"/>
        <dbReference type="ChEBI" id="CHEBI:57287"/>
        <dbReference type="ChEBI" id="CHEBI:57387"/>
    </reaction>
    <physiologicalReaction direction="left-to-right" evidence="14">
        <dbReference type="Rhea" id="RHEA:40140"/>
    </physiologicalReaction>
</comment>
<keyword evidence="9" id="KW-0809">Transit peptide</keyword>
<evidence type="ECO:0000256" key="6">
    <source>
        <dbReference type="ARBA" id="ARBA00022703"/>
    </source>
</evidence>
<accession>A0A425XZ25</accession>
<sequence length="153" mass="16675">MKGIQDYYPDHFGQCYGCGRLNEQGYQLKTSWDGDETLSVFTPSEYHTAIPGSVYGGLLASLIDCHGTGSAALALAKEKGIELKEYNAPRCVTGSLQVSYKKPTPIDSDLEIRGVIKEVKGKKVTVDIRLFSKGEVRVTGEVIAIQVPDDFGK</sequence>
<keyword evidence="4" id="KW-1003">Cell membrane</keyword>
<comment type="similarity">
    <text evidence="15">Belongs to the THEM4/THEM5 thioesterase family.</text>
</comment>
<dbReference type="RefSeq" id="WP_125031229.1">
    <property type="nucleotide sequence ID" value="NZ_JAPXVP010000011.1"/>
</dbReference>
<gene>
    <name evidence="25" type="ORF">DWB61_12535</name>
</gene>
<dbReference type="SUPFAM" id="SSF54637">
    <property type="entry name" value="Thioesterase/thiol ester dehydrase-isomerase"/>
    <property type="match status" value="1"/>
</dbReference>
<dbReference type="AlphaFoldDB" id="A0A425XZ25"/>
<keyword evidence="10" id="KW-0443">Lipid metabolism</keyword>
<keyword evidence="11" id="KW-0472">Membrane</keyword>
<evidence type="ECO:0000256" key="19">
    <source>
        <dbReference type="ARBA" id="ARBA00047588"/>
    </source>
</evidence>
<comment type="catalytic activity">
    <reaction evidence="22">
        <text>dodecanoyl-CoA + H2O = dodecanoate + CoA + H(+)</text>
        <dbReference type="Rhea" id="RHEA:30135"/>
        <dbReference type="ChEBI" id="CHEBI:15377"/>
        <dbReference type="ChEBI" id="CHEBI:15378"/>
        <dbReference type="ChEBI" id="CHEBI:18262"/>
        <dbReference type="ChEBI" id="CHEBI:57287"/>
        <dbReference type="ChEBI" id="CHEBI:57375"/>
    </reaction>
    <physiologicalReaction direction="left-to-right" evidence="22">
        <dbReference type="Rhea" id="RHEA:30136"/>
    </physiologicalReaction>
</comment>
<dbReference type="OrthoDB" id="9792301at2"/>
<dbReference type="GO" id="GO:0006631">
    <property type="term" value="P:fatty acid metabolic process"/>
    <property type="evidence" value="ECO:0007669"/>
    <property type="project" value="UniProtKB-KW"/>
</dbReference>
<keyword evidence="5" id="KW-0963">Cytoplasm</keyword>
<dbReference type="Proteomes" id="UP000285794">
    <property type="component" value="Unassembled WGS sequence"/>
</dbReference>
<dbReference type="InterPro" id="IPR006683">
    <property type="entry name" value="Thioestr_dom"/>
</dbReference>
<reference evidence="25 26" key="1">
    <citation type="submission" date="2018-07" db="EMBL/GenBank/DDBJ databases">
        <title>Draft genome sequence of Ancylomarina sp. M1P.</title>
        <authorList>
            <person name="Yadav S."/>
            <person name="Villanueva L."/>
            <person name="Damste J.S.S."/>
        </authorList>
    </citation>
    <scope>NUCLEOTIDE SEQUENCE [LARGE SCALE GENOMIC DNA]</scope>
    <source>
        <strain evidence="25 26">M1P</strain>
    </source>
</reference>
<dbReference type="InterPro" id="IPR052365">
    <property type="entry name" value="THEM4/THEM5_acyl-CoA_thioest"/>
</dbReference>
<evidence type="ECO:0000256" key="20">
    <source>
        <dbReference type="ARBA" id="ARBA00047734"/>
    </source>
</evidence>
<comment type="catalytic activity">
    <reaction evidence="19">
        <text>octanoyl-CoA + H2O = octanoate + CoA + H(+)</text>
        <dbReference type="Rhea" id="RHEA:30143"/>
        <dbReference type="ChEBI" id="CHEBI:15377"/>
        <dbReference type="ChEBI" id="CHEBI:15378"/>
        <dbReference type="ChEBI" id="CHEBI:25646"/>
        <dbReference type="ChEBI" id="CHEBI:57287"/>
        <dbReference type="ChEBI" id="CHEBI:57386"/>
    </reaction>
    <physiologicalReaction direction="left-to-right" evidence="19">
        <dbReference type="Rhea" id="RHEA:30144"/>
    </physiologicalReaction>
</comment>
<evidence type="ECO:0000256" key="10">
    <source>
        <dbReference type="ARBA" id="ARBA00023098"/>
    </source>
</evidence>
<dbReference type="PANTHER" id="PTHR12418">
    <property type="entry name" value="ACYL-COENZYME A THIOESTERASE THEM4"/>
    <property type="match status" value="1"/>
</dbReference>
<evidence type="ECO:0000256" key="9">
    <source>
        <dbReference type="ARBA" id="ARBA00022946"/>
    </source>
</evidence>
<proteinExistence type="inferred from homology"/>
<comment type="caution">
    <text evidence="25">The sequence shown here is derived from an EMBL/GenBank/DDBJ whole genome shotgun (WGS) entry which is preliminary data.</text>
</comment>
<evidence type="ECO:0000256" key="18">
    <source>
        <dbReference type="ARBA" id="ARBA00043210"/>
    </source>
</evidence>
<comment type="catalytic activity">
    <reaction evidence="21">
        <text>decanoyl-CoA + H2O = decanoate + CoA + H(+)</text>
        <dbReference type="Rhea" id="RHEA:40059"/>
        <dbReference type="ChEBI" id="CHEBI:15377"/>
        <dbReference type="ChEBI" id="CHEBI:15378"/>
        <dbReference type="ChEBI" id="CHEBI:27689"/>
        <dbReference type="ChEBI" id="CHEBI:57287"/>
        <dbReference type="ChEBI" id="CHEBI:61430"/>
    </reaction>
    <physiologicalReaction direction="left-to-right" evidence="21">
        <dbReference type="Rhea" id="RHEA:40060"/>
    </physiologicalReaction>
</comment>
<evidence type="ECO:0000256" key="11">
    <source>
        <dbReference type="ARBA" id="ARBA00023136"/>
    </source>
</evidence>